<dbReference type="Gene3D" id="1.20.120.450">
    <property type="entry name" value="dinb family like domain"/>
    <property type="match status" value="1"/>
</dbReference>
<accession>A0A2U1ZUX3</accession>
<dbReference type="AlphaFoldDB" id="A0A2U1ZUX3"/>
<dbReference type="OrthoDB" id="4548523at2"/>
<comment type="caution">
    <text evidence="1">The sequence shown here is derived from an EMBL/GenBank/DDBJ whole genome shotgun (WGS) entry which is preliminary data.</text>
</comment>
<protein>
    <submittedName>
        <fullName evidence="1">Mini-circle protein</fullName>
    </submittedName>
</protein>
<evidence type="ECO:0000313" key="2">
    <source>
        <dbReference type="Proteomes" id="UP000245166"/>
    </source>
</evidence>
<dbReference type="EMBL" id="PYHR01000002">
    <property type="protein sequence ID" value="PWD50761.1"/>
    <property type="molecule type" value="Genomic_DNA"/>
</dbReference>
<dbReference type="InterPro" id="IPR034660">
    <property type="entry name" value="DinB/YfiT-like"/>
</dbReference>
<reference evidence="1 2" key="1">
    <citation type="submission" date="2018-03" db="EMBL/GenBank/DDBJ databases">
        <title>Genome assembly of novel Miniimonas species PCH200.</title>
        <authorList>
            <person name="Thakur V."/>
            <person name="Kumar V."/>
            <person name="Singh D."/>
        </authorList>
    </citation>
    <scope>NUCLEOTIDE SEQUENCE [LARGE SCALE GENOMIC DNA]</scope>
    <source>
        <strain evidence="1 2">PCH200</strain>
    </source>
</reference>
<dbReference type="Pfam" id="PF04978">
    <property type="entry name" value="MST"/>
    <property type="match status" value="1"/>
</dbReference>
<dbReference type="Proteomes" id="UP000245166">
    <property type="component" value="Unassembled WGS sequence"/>
</dbReference>
<name>A0A2U1ZUX3_9MICO</name>
<gene>
    <name evidence="1" type="ORF">C8046_09000</name>
</gene>
<dbReference type="SUPFAM" id="SSF109854">
    <property type="entry name" value="DinB/YfiT-like putative metalloenzymes"/>
    <property type="match status" value="1"/>
</dbReference>
<sequence length="181" mass="19851">MSGVVIDEQGRPEPPLCAGEAETLLGFLDFHRATLAWKTSGLDAAGLAATTAASTLTLGGLLKHLTFVEDFWFGVRLAGREPADPWRTAPWDADPDWDLSSAVDDSPEQLRELWDDAVARSREITAATLADTGLDTVERGSYRDGSRVNLRWILVHLVEEYSRHNGHADLLREAVDGLRGE</sequence>
<keyword evidence="2" id="KW-1185">Reference proteome</keyword>
<dbReference type="InterPro" id="IPR007061">
    <property type="entry name" value="MST-like"/>
</dbReference>
<proteinExistence type="predicted"/>
<organism evidence="1 2">
    <name type="scientific">Serinibacter arcticus</name>
    <dbReference type="NCBI Taxonomy" id="1655435"/>
    <lineage>
        <taxon>Bacteria</taxon>
        <taxon>Bacillati</taxon>
        <taxon>Actinomycetota</taxon>
        <taxon>Actinomycetes</taxon>
        <taxon>Micrococcales</taxon>
        <taxon>Beutenbergiaceae</taxon>
        <taxon>Serinibacter</taxon>
    </lineage>
</organism>
<evidence type="ECO:0000313" key="1">
    <source>
        <dbReference type="EMBL" id="PWD50761.1"/>
    </source>
</evidence>